<keyword evidence="8" id="KW-0433">Leucine-rich repeat</keyword>
<evidence type="ECO:0000256" key="9">
    <source>
        <dbReference type="ARBA" id="ARBA00022679"/>
    </source>
</evidence>
<dbReference type="InterPro" id="IPR001245">
    <property type="entry name" value="Ser-Thr/Tyr_kinase_cat_dom"/>
</dbReference>
<comment type="subcellular location">
    <subcellularLocation>
        <location evidence="1">Cell membrane</location>
        <topology evidence="1">Single-pass type I membrane protein</topology>
    </subcellularLocation>
</comment>
<evidence type="ECO:0000256" key="19">
    <source>
        <dbReference type="ARBA" id="ARBA00023180"/>
    </source>
</evidence>
<dbReference type="Gene3D" id="3.80.10.10">
    <property type="entry name" value="Ribonuclease Inhibitor"/>
    <property type="match status" value="3"/>
</dbReference>
<reference evidence="25 26" key="1">
    <citation type="journal article" date="2013" name="Nat. Genet.">
        <title>The high-quality draft genome of peach (Prunus persica) identifies unique patterns of genetic diversity, domestication and genome evolution.</title>
        <authorList>
            <consortium name="International Peach Genome Initiative"/>
            <person name="Verde I."/>
            <person name="Abbott A.G."/>
            <person name="Scalabrin S."/>
            <person name="Jung S."/>
            <person name="Shu S."/>
            <person name="Marroni F."/>
            <person name="Zhebentyayeva T."/>
            <person name="Dettori M.T."/>
            <person name="Grimwood J."/>
            <person name="Cattonaro F."/>
            <person name="Zuccolo A."/>
            <person name="Rossini L."/>
            <person name="Jenkins J."/>
            <person name="Vendramin E."/>
            <person name="Meisel L.A."/>
            <person name="Decroocq V."/>
            <person name="Sosinski B."/>
            <person name="Prochnik S."/>
            <person name="Mitros T."/>
            <person name="Policriti A."/>
            <person name="Cipriani G."/>
            <person name="Dondini L."/>
            <person name="Ficklin S."/>
            <person name="Goodstein D.M."/>
            <person name="Xuan P."/>
            <person name="Del Fabbro C."/>
            <person name="Aramini V."/>
            <person name="Copetti D."/>
            <person name="Gonzalez S."/>
            <person name="Horner D.S."/>
            <person name="Falchi R."/>
            <person name="Lucas S."/>
            <person name="Mica E."/>
            <person name="Maldonado J."/>
            <person name="Lazzari B."/>
            <person name="Bielenberg D."/>
            <person name="Pirona R."/>
            <person name="Miculan M."/>
            <person name="Barakat A."/>
            <person name="Testolin R."/>
            <person name="Stella A."/>
            <person name="Tartarini S."/>
            <person name="Tonutti P."/>
            <person name="Arus P."/>
            <person name="Orellana A."/>
            <person name="Wells C."/>
            <person name="Main D."/>
            <person name="Vizzotto G."/>
            <person name="Silva H."/>
            <person name="Salamini F."/>
            <person name="Schmutz J."/>
            <person name="Morgante M."/>
            <person name="Rokhsar D.S."/>
        </authorList>
    </citation>
    <scope>NUCLEOTIDE SEQUENCE [LARGE SCALE GENOMIC DNA]</scope>
    <source>
        <strain evidence="26">cv. Nemared</strain>
    </source>
</reference>
<proteinExistence type="inferred from homology"/>
<keyword evidence="26" id="KW-1185">Reference proteome</keyword>
<dbReference type="EC" id="2.7.11.1" evidence="4"/>
<protein>
    <recommendedName>
        <fullName evidence="4">non-specific serine/threonine protein kinase</fullName>
        <ecNumber evidence="4">2.7.11.1</ecNumber>
    </recommendedName>
</protein>
<dbReference type="Proteomes" id="UP000006882">
    <property type="component" value="Chromosome G6"/>
</dbReference>
<dbReference type="Gene3D" id="1.10.510.10">
    <property type="entry name" value="Transferase(Phosphotransferase) domain 1"/>
    <property type="match status" value="1"/>
</dbReference>
<dbReference type="InterPro" id="IPR032675">
    <property type="entry name" value="LRR_dom_sf"/>
</dbReference>
<dbReference type="InterPro" id="IPR017441">
    <property type="entry name" value="Protein_kinase_ATP_BS"/>
</dbReference>
<dbReference type="FunFam" id="3.30.200.20:FF:000432">
    <property type="entry name" value="LRR receptor-like serine/threonine-protein kinase EFR"/>
    <property type="match status" value="1"/>
</dbReference>
<dbReference type="FunFam" id="1.10.510.10:FF:000358">
    <property type="entry name" value="Putative leucine-rich repeat receptor-like serine/threonine-protein kinase"/>
    <property type="match status" value="1"/>
</dbReference>
<dbReference type="Gramene" id="ONI00207">
    <property type="protein sequence ID" value="ONI00207"/>
    <property type="gene ID" value="PRUPE_6G074900"/>
</dbReference>
<evidence type="ECO:0000256" key="3">
    <source>
        <dbReference type="ARBA" id="ARBA00009592"/>
    </source>
</evidence>
<dbReference type="Pfam" id="PF07714">
    <property type="entry name" value="PK_Tyr_Ser-Thr"/>
    <property type="match status" value="1"/>
</dbReference>
<dbReference type="FunFam" id="3.80.10.10:FF:000275">
    <property type="entry name" value="Leucine-rich repeat receptor-like protein kinase"/>
    <property type="match status" value="1"/>
</dbReference>
<keyword evidence="16 23" id="KW-1133">Transmembrane helix</keyword>
<evidence type="ECO:0000256" key="14">
    <source>
        <dbReference type="ARBA" id="ARBA00022777"/>
    </source>
</evidence>
<evidence type="ECO:0000259" key="24">
    <source>
        <dbReference type="PROSITE" id="PS50011"/>
    </source>
</evidence>
<dbReference type="SMART" id="SM00220">
    <property type="entry name" value="S_TKc"/>
    <property type="match status" value="1"/>
</dbReference>
<dbReference type="PROSITE" id="PS00108">
    <property type="entry name" value="PROTEIN_KINASE_ST"/>
    <property type="match status" value="1"/>
</dbReference>
<comment type="similarity">
    <text evidence="3">Belongs to the RLP family.</text>
</comment>
<sequence>MASNLIFMDLAYNMLVGKIPPQIGSLSKLQILVVQFNNLTGEIPPSLGNLSSLEVLATAYNNLVGIIPTSLGQLKKLTLLSLGLNKLFGTFPSSIYNLSALFTLSIIQNQIQGTLPSDLEYGMGSEVSTYGDVYSFGILLLEMFTGKRTTDEMFRGGLNLRNFVQIFTLTSLCIFNAIILVCCVSSNDTDMHALLAFKAQIKEDPYGAMSSWNESTNFCIWHGVTCSRRHHQRVTMLDLPSQNLVGSLSPHVGNLSFLRILNLDNNSLSHEIPPGIGHLHRLQVLRLHNNSFSGPIPSNISHCFNLEYVNLGYNKLVGNIPSEIGSFPKLYILVFQHNNLTGEIPPSLGNLSSLEVFAASDNNFTGSIPSSLGQLKKLTFLTLGVNYLSGTFPPSLCNISSLQTLMMQFNQIEGSVPSYCGKYLPNLEAFSIAENQFTGSIPLSISNATSLWMFQFGYNKLTGQVPDLRKLHNLKDFNIQGNRLGSGRDGDLSFLSDLTNARELRKLVMTNNNFGGSLPTSISNLSTKLEFFLVQKNRIDGSIPAGLGNLISMEALAMYENSLTGNIPTDIGKLANLVEFDISMNKLSGSIPSSLGDLTKLSRLYLEGNYLQGFIPSSLGECHGLQLLDLSYNNLNGTIPEKVFGLRSLSIYLDLSNNYFTGSLPTEVGNLGTLSRLDISGNRLSGELPNSLGSCVSLGVLHLQGNFFNGSIPSSMTSLRGIQDLDLSRNNLSGEIPKFLEDFFSLKNLNLSFNGFWGSVPIGGVFGNASATSIVGNTRLCGGIGKLQLPKCKSKRGGSSRSLKLIIPLVSGLALLGIAMVLSYFFLCSSRKKTKEISLTTLAKSILQVSYNTLSKATDGFSSTNLIGRGSFGSVYKGVLAYDDIADQLVAVKVFNLSRRGAFKSFIAECESLRNIRHRNLVKIITACSSVDFHGNDFKALVYQFMDNGSLEEWLHPTTGEEVRDHAPKNLNLLQRLDIVIHVACALDYLHNHCETPIVHCDLKPSNVLLDNELIGHVSDFGLARILSQISNNDISENQISSIGIRGTVGYAAPEYGMGSEVSINGDVYSFGILVLEMFTGKRPTDNMFSGDLNLHNFVKMSFPDRVGEIAESSFFQEGTNETPDQYRVRVQKFE</sequence>
<dbReference type="PANTHER" id="PTHR27008:SF596">
    <property type="entry name" value="OS02G0215500 PROTEIN"/>
    <property type="match status" value="1"/>
</dbReference>
<feature type="domain" description="Protein kinase" evidence="24">
    <location>
        <begin position="861"/>
        <end position="1135"/>
    </location>
</feature>
<dbReference type="InterPro" id="IPR000719">
    <property type="entry name" value="Prot_kinase_dom"/>
</dbReference>
<keyword evidence="10 23" id="KW-0812">Transmembrane</keyword>
<dbReference type="SUPFAM" id="SSF56112">
    <property type="entry name" value="Protein kinase-like (PK-like)"/>
    <property type="match status" value="2"/>
</dbReference>
<dbReference type="PROSITE" id="PS50011">
    <property type="entry name" value="PROTEIN_KINASE_DOM"/>
    <property type="match status" value="1"/>
</dbReference>
<evidence type="ECO:0000256" key="20">
    <source>
        <dbReference type="ARBA" id="ARBA00047899"/>
    </source>
</evidence>
<dbReference type="InterPro" id="IPR051809">
    <property type="entry name" value="Plant_receptor-like_S/T_kinase"/>
</dbReference>
<evidence type="ECO:0000256" key="6">
    <source>
        <dbReference type="ARBA" id="ARBA00022527"/>
    </source>
</evidence>
<evidence type="ECO:0000313" key="26">
    <source>
        <dbReference type="Proteomes" id="UP000006882"/>
    </source>
</evidence>
<dbReference type="InterPro" id="IPR008271">
    <property type="entry name" value="Ser/Thr_kinase_AS"/>
</dbReference>
<keyword evidence="14" id="KW-0418">Kinase</keyword>
<dbReference type="InterPro" id="IPR003591">
    <property type="entry name" value="Leu-rich_rpt_typical-subtyp"/>
</dbReference>
<evidence type="ECO:0000313" key="25">
    <source>
        <dbReference type="EMBL" id="ONI00207.1"/>
    </source>
</evidence>
<evidence type="ECO:0000256" key="13">
    <source>
        <dbReference type="ARBA" id="ARBA00022741"/>
    </source>
</evidence>
<feature type="binding site" evidence="22">
    <location>
        <position position="893"/>
    </location>
    <ligand>
        <name>ATP</name>
        <dbReference type="ChEBI" id="CHEBI:30616"/>
    </ligand>
</feature>
<keyword evidence="19" id="KW-0325">Glycoprotein</keyword>
<name>A0A251NLL2_PRUPE</name>
<keyword evidence="9" id="KW-0808">Transferase</keyword>
<organism evidence="25 26">
    <name type="scientific">Prunus persica</name>
    <name type="common">Peach</name>
    <name type="synonym">Amygdalus persica</name>
    <dbReference type="NCBI Taxonomy" id="3760"/>
    <lineage>
        <taxon>Eukaryota</taxon>
        <taxon>Viridiplantae</taxon>
        <taxon>Streptophyta</taxon>
        <taxon>Embryophyta</taxon>
        <taxon>Tracheophyta</taxon>
        <taxon>Spermatophyta</taxon>
        <taxon>Magnoliopsida</taxon>
        <taxon>eudicotyledons</taxon>
        <taxon>Gunneridae</taxon>
        <taxon>Pentapetalae</taxon>
        <taxon>rosids</taxon>
        <taxon>fabids</taxon>
        <taxon>Rosales</taxon>
        <taxon>Rosaceae</taxon>
        <taxon>Amygdaloideae</taxon>
        <taxon>Amygdaleae</taxon>
        <taxon>Prunus</taxon>
    </lineage>
</organism>
<keyword evidence="18" id="KW-0675">Receptor</keyword>
<keyword evidence="17 23" id="KW-0472">Membrane</keyword>
<feature type="transmembrane region" description="Helical" evidence="23">
    <location>
        <begin position="805"/>
        <end position="827"/>
    </location>
</feature>
<dbReference type="AlphaFoldDB" id="A0A251NLL2"/>
<evidence type="ECO:0000256" key="7">
    <source>
        <dbReference type="ARBA" id="ARBA00022553"/>
    </source>
</evidence>
<keyword evidence="5" id="KW-1003">Cell membrane</keyword>
<evidence type="ECO:0000256" key="21">
    <source>
        <dbReference type="ARBA" id="ARBA00048679"/>
    </source>
</evidence>
<evidence type="ECO:0000256" key="8">
    <source>
        <dbReference type="ARBA" id="ARBA00022614"/>
    </source>
</evidence>
<accession>A0A251NLL2</accession>
<dbReference type="InterPro" id="IPR011009">
    <property type="entry name" value="Kinase-like_dom_sf"/>
</dbReference>
<dbReference type="EMBL" id="CM007656">
    <property type="protein sequence ID" value="ONI00207.1"/>
    <property type="molecule type" value="Genomic_DNA"/>
</dbReference>
<evidence type="ECO:0000256" key="11">
    <source>
        <dbReference type="ARBA" id="ARBA00022729"/>
    </source>
</evidence>
<evidence type="ECO:0000256" key="23">
    <source>
        <dbReference type="SAM" id="Phobius"/>
    </source>
</evidence>
<dbReference type="Pfam" id="PF13855">
    <property type="entry name" value="LRR_8"/>
    <property type="match status" value="1"/>
</dbReference>
<dbReference type="Gene3D" id="3.30.200.20">
    <property type="entry name" value="Phosphorylase Kinase, domain 1"/>
    <property type="match status" value="1"/>
</dbReference>
<evidence type="ECO:0000256" key="5">
    <source>
        <dbReference type="ARBA" id="ARBA00022475"/>
    </source>
</evidence>
<dbReference type="GO" id="GO:0005524">
    <property type="term" value="F:ATP binding"/>
    <property type="evidence" value="ECO:0007669"/>
    <property type="project" value="UniProtKB-UniRule"/>
</dbReference>
<evidence type="ECO:0000256" key="1">
    <source>
        <dbReference type="ARBA" id="ARBA00004251"/>
    </source>
</evidence>
<dbReference type="Pfam" id="PF00560">
    <property type="entry name" value="LRR_1"/>
    <property type="match status" value="9"/>
</dbReference>
<evidence type="ECO:0000256" key="17">
    <source>
        <dbReference type="ARBA" id="ARBA00023136"/>
    </source>
</evidence>
<dbReference type="FunFam" id="3.80.10.10:FF:000288">
    <property type="entry name" value="LRR receptor-like serine/threonine-protein kinase EFR"/>
    <property type="match status" value="1"/>
</dbReference>
<keyword evidence="13 22" id="KW-0547">Nucleotide-binding</keyword>
<dbReference type="GO" id="GO:0005886">
    <property type="term" value="C:plasma membrane"/>
    <property type="evidence" value="ECO:0007669"/>
    <property type="project" value="UniProtKB-SubCell"/>
</dbReference>
<dbReference type="PROSITE" id="PS00107">
    <property type="entry name" value="PROTEIN_KINASE_ATP"/>
    <property type="match status" value="1"/>
</dbReference>
<dbReference type="SMART" id="SM00369">
    <property type="entry name" value="LRR_TYP"/>
    <property type="match status" value="9"/>
</dbReference>
<keyword evidence="11" id="KW-0732">Signal</keyword>
<keyword evidence="7" id="KW-0597">Phosphoprotein</keyword>
<evidence type="ECO:0000256" key="12">
    <source>
        <dbReference type="ARBA" id="ARBA00022737"/>
    </source>
</evidence>
<evidence type="ECO:0000256" key="16">
    <source>
        <dbReference type="ARBA" id="ARBA00022989"/>
    </source>
</evidence>
<evidence type="ECO:0000256" key="18">
    <source>
        <dbReference type="ARBA" id="ARBA00023170"/>
    </source>
</evidence>
<evidence type="ECO:0000256" key="4">
    <source>
        <dbReference type="ARBA" id="ARBA00012513"/>
    </source>
</evidence>
<dbReference type="GO" id="GO:0004674">
    <property type="term" value="F:protein serine/threonine kinase activity"/>
    <property type="evidence" value="ECO:0007669"/>
    <property type="project" value="UniProtKB-KW"/>
</dbReference>
<dbReference type="FunFam" id="3.80.10.10:FF:000041">
    <property type="entry name" value="LRR receptor-like serine/threonine-protein kinase ERECTA"/>
    <property type="match status" value="1"/>
</dbReference>
<keyword evidence="6" id="KW-0723">Serine/threonine-protein kinase</keyword>
<keyword evidence="12" id="KW-0677">Repeat</keyword>
<dbReference type="eggNOG" id="ENOG502QPYS">
    <property type="taxonomic scope" value="Eukaryota"/>
</dbReference>
<gene>
    <name evidence="25" type="ORF">PRUPE_6G074900</name>
</gene>
<dbReference type="InterPro" id="IPR013210">
    <property type="entry name" value="LRR_N_plant-typ"/>
</dbReference>
<dbReference type="Pfam" id="PF08263">
    <property type="entry name" value="LRRNT_2"/>
    <property type="match status" value="1"/>
</dbReference>
<evidence type="ECO:0000256" key="22">
    <source>
        <dbReference type="PROSITE-ProRule" id="PRU10141"/>
    </source>
</evidence>
<comment type="similarity">
    <text evidence="2">Belongs to the protein kinase superfamily. Ser/Thr protein kinase family.</text>
</comment>
<evidence type="ECO:0000256" key="15">
    <source>
        <dbReference type="ARBA" id="ARBA00022840"/>
    </source>
</evidence>
<comment type="catalytic activity">
    <reaction evidence="21">
        <text>L-seryl-[protein] + ATP = O-phospho-L-seryl-[protein] + ADP + H(+)</text>
        <dbReference type="Rhea" id="RHEA:17989"/>
        <dbReference type="Rhea" id="RHEA-COMP:9863"/>
        <dbReference type="Rhea" id="RHEA-COMP:11604"/>
        <dbReference type="ChEBI" id="CHEBI:15378"/>
        <dbReference type="ChEBI" id="CHEBI:29999"/>
        <dbReference type="ChEBI" id="CHEBI:30616"/>
        <dbReference type="ChEBI" id="CHEBI:83421"/>
        <dbReference type="ChEBI" id="CHEBI:456216"/>
        <dbReference type="EC" id="2.7.11.1"/>
    </reaction>
</comment>
<dbReference type="FunFam" id="3.80.10.10:FF:000383">
    <property type="entry name" value="Leucine-rich repeat receptor protein kinase EMS1"/>
    <property type="match status" value="1"/>
</dbReference>
<dbReference type="SUPFAM" id="SSF52058">
    <property type="entry name" value="L domain-like"/>
    <property type="match status" value="3"/>
</dbReference>
<dbReference type="PANTHER" id="PTHR27008">
    <property type="entry name" value="OS04G0122200 PROTEIN"/>
    <property type="match status" value="1"/>
</dbReference>
<evidence type="ECO:0000256" key="10">
    <source>
        <dbReference type="ARBA" id="ARBA00022692"/>
    </source>
</evidence>
<keyword evidence="15 22" id="KW-0067">ATP-binding</keyword>
<feature type="non-terminal residue" evidence="25">
    <location>
        <position position="1135"/>
    </location>
</feature>
<dbReference type="InterPro" id="IPR001611">
    <property type="entry name" value="Leu-rich_rpt"/>
</dbReference>
<comment type="catalytic activity">
    <reaction evidence="20">
        <text>L-threonyl-[protein] + ATP = O-phospho-L-threonyl-[protein] + ADP + H(+)</text>
        <dbReference type="Rhea" id="RHEA:46608"/>
        <dbReference type="Rhea" id="RHEA-COMP:11060"/>
        <dbReference type="Rhea" id="RHEA-COMP:11605"/>
        <dbReference type="ChEBI" id="CHEBI:15378"/>
        <dbReference type="ChEBI" id="CHEBI:30013"/>
        <dbReference type="ChEBI" id="CHEBI:30616"/>
        <dbReference type="ChEBI" id="CHEBI:61977"/>
        <dbReference type="ChEBI" id="CHEBI:456216"/>
        <dbReference type="EC" id="2.7.11.1"/>
    </reaction>
</comment>
<evidence type="ECO:0000256" key="2">
    <source>
        <dbReference type="ARBA" id="ARBA00008684"/>
    </source>
</evidence>